<dbReference type="AlphaFoldDB" id="A0A917BWE6"/>
<protein>
    <recommendedName>
        <fullName evidence="3">Polyketide cyclase / dehydrase and lipid transport</fullName>
    </recommendedName>
</protein>
<dbReference type="Proteomes" id="UP000605670">
    <property type="component" value="Unassembled WGS sequence"/>
</dbReference>
<dbReference type="Pfam" id="PF10604">
    <property type="entry name" value="Polyketide_cyc2"/>
    <property type="match status" value="1"/>
</dbReference>
<dbReference type="RefSeq" id="WP_188431512.1">
    <property type="nucleotide sequence ID" value="NZ_BAABKH010000014.1"/>
</dbReference>
<proteinExistence type="predicted"/>
<name>A0A917BWE6_9MICO</name>
<gene>
    <name evidence="1" type="ORF">GCM10011366_26410</name>
</gene>
<accession>A0A917BWE6</accession>
<dbReference type="InterPro" id="IPR019587">
    <property type="entry name" value="Polyketide_cyclase/dehydratase"/>
</dbReference>
<comment type="caution">
    <text evidence="1">The sequence shown here is derived from an EMBL/GenBank/DDBJ whole genome shotgun (WGS) entry which is preliminary data.</text>
</comment>
<dbReference type="Gene3D" id="3.30.530.20">
    <property type="match status" value="1"/>
</dbReference>
<reference evidence="1" key="1">
    <citation type="journal article" date="2014" name="Int. J. Syst. Evol. Microbiol.">
        <title>Complete genome sequence of Corynebacterium casei LMG S-19264T (=DSM 44701T), isolated from a smear-ripened cheese.</title>
        <authorList>
            <consortium name="US DOE Joint Genome Institute (JGI-PGF)"/>
            <person name="Walter F."/>
            <person name="Albersmeier A."/>
            <person name="Kalinowski J."/>
            <person name="Ruckert C."/>
        </authorList>
    </citation>
    <scope>NUCLEOTIDE SEQUENCE</scope>
    <source>
        <strain evidence="1">CGMCC 1.12160</strain>
    </source>
</reference>
<keyword evidence="2" id="KW-1185">Reference proteome</keyword>
<reference evidence="1" key="2">
    <citation type="submission" date="2020-09" db="EMBL/GenBank/DDBJ databases">
        <authorList>
            <person name="Sun Q."/>
            <person name="Zhou Y."/>
        </authorList>
    </citation>
    <scope>NUCLEOTIDE SEQUENCE</scope>
    <source>
        <strain evidence="1">CGMCC 1.12160</strain>
    </source>
</reference>
<dbReference type="SUPFAM" id="SSF55961">
    <property type="entry name" value="Bet v1-like"/>
    <property type="match status" value="1"/>
</dbReference>
<evidence type="ECO:0008006" key="3">
    <source>
        <dbReference type="Google" id="ProtNLM"/>
    </source>
</evidence>
<organism evidence="1 2">
    <name type="scientific">Ornithinimicrobium tianjinense</name>
    <dbReference type="NCBI Taxonomy" id="1195761"/>
    <lineage>
        <taxon>Bacteria</taxon>
        <taxon>Bacillati</taxon>
        <taxon>Actinomycetota</taxon>
        <taxon>Actinomycetes</taxon>
        <taxon>Micrococcales</taxon>
        <taxon>Ornithinimicrobiaceae</taxon>
        <taxon>Ornithinimicrobium</taxon>
    </lineage>
</organism>
<evidence type="ECO:0000313" key="2">
    <source>
        <dbReference type="Proteomes" id="UP000605670"/>
    </source>
</evidence>
<sequence>MDAPQHVVELSRRVAAPPAAVWEVITDLDHAQERLSQVTALHVITAGPYALGTRWRETRRMMGASDTQELVVVANDPLRSTTLEAVEGGTRYTTTVRLESLDESAATLVTLRFSADIADPGRLQRLALKVVGPLGLKLTEKSLRTELDDIAAAAEALQAG</sequence>
<dbReference type="EMBL" id="BMEM01000004">
    <property type="protein sequence ID" value="GGF57263.1"/>
    <property type="molecule type" value="Genomic_DNA"/>
</dbReference>
<dbReference type="InterPro" id="IPR023393">
    <property type="entry name" value="START-like_dom_sf"/>
</dbReference>
<evidence type="ECO:0000313" key="1">
    <source>
        <dbReference type="EMBL" id="GGF57263.1"/>
    </source>
</evidence>